<name>A0A820RQY7_9BILA</name>
<dbReference type="Pfam" id="PF04931">
    <property type="entry name" value="DNA_pol_phi"/>
    <property type="match status" value="1"/>
</dbReference>
<accession>A0A820RQY7</accession>
<dbReference type="GO" id="GO:0006355">
    <property type="term" value="P:regulation of DNA-templated transcription"/>
    <property type="evidence" value="ECO:0007669"/>
    <property type="project" value="InterPro"/>
</dbReference>
<protein>
    <submittedName>
        <fullName evidence="1">Uncharacterized protein</fullName>
    </submittedName>
</protein>
<dbReference type="InterPro" id="IPR007015">
    <property type="entry name" value="DNA_pol_V/MYBBP1A"/>
</dbReference>
<sequence>RGKTIQSLPDEKLRLAFQQVFVLSFYDLFVDFNRAKQYLDDLMTCTKNAHTQLVLKKKVKEQSSWIEVLIDILLSMYTKKQHDIR</sequence>
<dbReference type="EMBL" id="CAJOBB010029891">
    <property type="protein sequence ID" value="CAF4440036.1"/>
    <property type="molecule type" value="Genomic_DNA"/>
</dbReference>
<dbReference type="GO" id="GO:0005730">
    <property type="term" value="C:nucleolus"/>
    <property type="evidence" value="ECO:0007669"/>
    <property type="project" value="InterPro"/>
</dbReference>
<evidence type="ECO:0000313" key="2">
    <source>
        <dbReference type="Proteomes" id="UP000663868"/>
    </source>
</evidence>
<dbReference type="GO" id="GO:0003677">
    <property type="term" value="F:DNA binding"/>
    <property type="evidence" value="ECO:0007669"/>
    <property type="project" value="InterPro"/>
</dbReference>
<evidence type="ECO:0000313" key="1">
    <source>
        <dbReference type="EMBL" id="CAF4440036.1"/>
    </source>
</evidence>
<gene>
    <name evidence="1" type="ORF">KXQ929_LOCUS53328</name>
</gene>
<reference evidence="1" key="1">
    <citation type="submission" date="2021-02" db="EMBL/GenBank/DDBJ databases">
        <authorList>
            <person name="Nowell W R."/>
        </authorList>
    </citation>
    <scope>NUCLEOTIDE SEQUENCE</scope>
</reference>
<dbReference type="AlphaFoldDB" id="A0A820RQY7"/>
<proteinExistence type="predicted"/>
<organism evidence="1 2">
    <name type="scientific">Adineta steineri</name>
    <dbReference type="NCBI Taxonomy" id="433720"/>
    <lineage>
        <taxon>Eukaryota</taxon>
        <taxon>Metazoa</taxon>
        <taxon>Spiralia</taxon>
        <taxon>Gnathifera</taxon>
        <taxon>Rotifera</taxon>
        <taxon>Eurotatoria</taxon>
        <taxon>Bdelloidea</taxon>
        <taxon>Adinetida</taxon>
        <taxon>Adinetidae</taxon>
        <taxon>Adineta</taxon>
    </lineage>
</organism>
<feature type="non-terminal residue" evidence="1">
    <location>
        <position position="85"/>
    </location>
</feature>
<dbReference type="Proteomes" id="UP000663868">
    <property type="component" value="Unassembled WGS sequence"/>
</dbReference>
<comment type="caution">
    <text evidence="1">The sequence shown here is derived from an EMBL/GenBank/DDBJ whole genome shotgun (WGS) entry which is preliminary data.</text>
</comment>